<name>A0AAV0B3Y6_PHAPC</name>
<dbReference type="InterPro" id="IPR051735">
    <property type="entry name" value="CFEM_domain"/>
</dbReference>
<keyword evidence="7" id="KW-0479">Metal-binding</keyword>
<keyword evidence="9" id="KW-0408">Iron</keyword>
<feature type="chain" id="PRO_5043885929" evidence="14">
    <location>
        <begin position="24"/>
        <end position="186"/>
    </location>
</feature>
<keyword evidence="4" id="KW-1003">Cell membrane</keyword>
<keyword evidence="6" id="KW-0349">Heme</keyword>
<keyword evidence="8 14" id="KW-0732">Signal</keyword>
<evidence type="ECO:0000256" key="13">
    <source>
        <dbReference type="ARBA" id="ARBA00023288"/>
    </source>
</evidence>
<evidence type="ECO:0000256" key="8">
    <source>
        <dbReference type="ARBA" id="ARBA00022729"/>
    </source>
</evidence>
<dbReference type="SMART" id="SM00747">
    <property type="entry name" value="CFEM"/>
    <property type="match status" value="1"/>
</dbReference>
<feature type="domain" description="CFEM" evidence="15">
    <location>
        <begin position="45"/>
        <end position="154"/>
    </location>
</feature>
<evidence type="ECO:0000256" key="12">
    <source>
        <dbReference type="ARBA" id="ARBA00023180"/>
    </source>
</evidence>
<evidence type="ECO:0000256" key="5">
    <source>
        <dbReference type="ARBA" id="ARBA00022525"/>
    </source>
</evidence>
<keyword evidence="5" id="KW-0964">Secreted</keyword>
<evidence type="ECO:0000256" key="3">
    <source>
        <dbReference type="ARBA" id="ARBA00010031"/>
    </source>
</evidence>
<dbReference type="Pfam" id="PF05730">
    <property type="entry name" value="CFEM"/>
    <property type="match status" value="1"/>
</dbReference>
<dbReference type="PANTHER" id="PTHR37928">
    <property type="entry name" value="CFEM DOMAIN PROTEIN (AFU_ORTHOLOGUE AFUA_6G14090)"/>
    <property type="match status" value="1"/>
</dbReference>
<sequence length="186" mass="20266">MLLSLGFKQFLIISFFIFRTLNATSDIKTTDENKKLLKEVGGEDVEPISYENQGDENHLNKRQLSLADLPPCGQTCYVGSLTVSGGCSITDFPCLCQSKSFMTQAQECFKQKCSQSELSTVLSLSLQTCQVLNIPFYRIPEFQLSSIIVTATLVNDGRINGIPLSIPTGTSNSSSTSKGSNNDTVS</sequence>
<gene>
    <name evidence="16" type="ORF">PPACK8108_LOCUS12832</name>
</gene>
<feature type="signal peptide" evidence="14">
    <location>
        <begin position="1"/>
        <end position="23"/>
    </location>
</feature>
<comment type="caution">
    <text evidence="16">The sequence shown here is derived from an EMBL/GenBank/DDBJ whole genome shotgun (WGS) entry which is preliminary data.</text>
</comment>
<evidence type="ECO:0000256" key="7">
    <source>
        <dbReference type="ARBA" id="ARBA00022723"/>
    </source>
</evidence>
<evidence type="ECO:0000256" key="1">
    <source>
        <dbReference type="ARBA" id="ARBA00004609"/>
    </source>
</evidence>
<dbReference type="InterPro" id="IPR008427">
    <property type="entry name" value="Extracellular_membr_CFEM_dom"/>
</dbReference>
<keyword evidence="10" id="KW-0472">Membrane</keyword>
<dbReference type="AlphaFoldDB" id="A0AAV0B3Y6"/>
<organism evidence="16 17">
    <name type="scientific">Phakopsora pachyrhizi</name>
    <name type="common">Asian soybean rust disease fungus</name>
    <dbReference type="NCBI Taxonomy" id="170000"/>
    <lineage>
        <taxon>Eukaryota</taxon>
        <taxon>Fungi</taxon>
        <taxon>Dikarya</taxon>
        <taxon>Basidiomycota</taxon>
        <taxon>Pucciniomycotina</taxon>
        <taxon>Pucciniomycetes</taxon>
        <taxon>Pucciniales</taxon>
        <taxon>Phakopsoraceae</taxon>
        <taxon>Phakopsora</taxon>
    </lineage>
</organism>
<keyword evidence="11" id="KW-1015">Disulfide bond</keyword>
<evidence type="ECO:0000256" key="2">
    <source>
        <dbReference type="ARBA" id="ARBA00004613"/>
    </source>
</evidence>
<accession>A0AAV0B3Y6</accession>
<evidence type="ECO:0000259" key="15">
    <source>
        <dbReference type="PROSITE" id="PS52012"/>
    </source>
</evidence>
<keyword evidence="13" id="KW-0449">Lipoprotein</keyword>
<dbReference type="GO" id="GO:0005576">
    <property type="term" value="C:extracellular region"/>
    <property type="evidence" value="ECO:0007669"/>
    <property type="project" value="UniProtKB-SubCell"/>
</dbReference>
<comment type="similarity">
    <text evidence="3">Belongs to the RBT5 family.</text>
</comment>
<protein>
    <submittedName>
        <fullName evidence="16">Expressed protein</fullName>
    </submittedName>
</protein>
<dbReference type="GO" id="GO:0046872">
    <property type="term" value="F:metal ion binding"/>
    <property type="evidence" value="ECO:0007669"/>
    <property type="project" value="UniProtKB-KW"/>
</dbReference>
<evidence type="ECO:0000256" key="14">
    <source>
        <dbReference type="SAM" id="SignalP"/>
    </source>
</evidence>
<dbReference type="EMBL" id="CALTRL010003133">
    <property type="protein sequence ID" value="CAH7677655.1"/>
    <property type="molecule type" value="Genomic_DNA"/>
</dbReference>
<evidence type="ECO:0000313" key="17">
    <source>
        <dbReference type="Proteomes" id="UP001153365"/>
    </source>
</evidence>
<keyword evidence="17" id="KW-1185">Reference proteome</keyword>
<evidence type="ECO:0000256" key="11">
    <source>
        <dbReference type="ARBA" id="ARBA00023157"/>
    </source>
</evidence>
<reference evidence="16" key="1">
    <citation type="submission" date="2022-06" db="EMBL/GenBank/DDBJ databases">
        <authorList>
            <consortium name="SYNGENTA / RWTH Aachen University"/>
        </authorList>
    </citation>
    <scope>NUCLEOTIDE SEQUENCE</scope>
</reference>
<dbReference type="PROSITE" id="PS52012">
    <property type="entry name" value="CFEM"/>
    <property type="match status" value="1"/>
</dbReference>
<evidence type="ECO:0000256" key="6">
    <source>
        <dbReference type="ARBA" id="ARBA00022617"/>
    </source>
</evidence>
<keyword evidence="12" id="KW-0325">Glycoprotein</keyword>
<dbReference type="Proteomes" id="UP001153365">
    <property type="component" value="Unassembled WGS sequence"/>
</dbReference>
<comment type="subcellular location">
    <subcellularLocation>
        <location evidence="1">Cell membrane</location>
        <topology evidence="1">Lipid-anchor</topology>
        <topology evidence="1">GPI-anchor</topology>
    </subcellularLocation>
    <subcellularLocation>
        <location evidence="2">Secreted</location>
    </subcellularLocation>
</comment>
<dbReference type="GO" id="GO:0005886">
    <property type="term" value="C:plasma membrane"/>
    <property type="evidence" value="ECO:0007669"/>
    <property type="project" value="UniProtKB-SubCell"/>
</dbReference>
<evidence type="ECO:0000313" key="16">
    <source>
        <dbReference type="EMBL" id="CAH7677655.1"/>
    </source>
</evidence>
<evidence type="ECO:0000256" key="4">
    <source>
        <dbReference type="ARBA" id="ARBA00022475"/>
    </source>
</evidence>
<evidence type="ECO:0000256" key="9">
    <source>
        <dbReference type="ARBA" id="ARBA00023004"/>
    </source>
</evidence>
<evidence type="ECO:0000256" key="10">
    <source>
        <dbReference type="ARBA" id="ARBA00023136"/>
    </source>
</evidence>
<dbReference type="PANTHER" id="PTHR37928:SF2">
    <property type="entry name" value="GPI ANCHORED CFEM DOMAIN PROTEIN (AFU_ORTHOLOGUE AFUA_6G10580)"/>
    <property type="match status" value="1"/>
</dbReference>
<proteinExistence type="inferred from homology"/>